<reference evidence="2 3" key="1">
    <citation type="submission" date="2015-12" db="EMBL/GenBank/DDBJ databases">
        <title>Genome sequence of Mucilaginibacter gotjawali.</title>
        <authorList>
            <person name="Lee J.S."/>
            <person name="Lee K.C."/>
            <person name="Kim K.K."/>
            <person name="Lee B.W."/>
        </authorList>
    </citation>
    <scope>NUCLEOTIDE SEQUENCE [LARGE SCALE GENOMIC DNA]</scope>
    <source>
        <strain evidence="2 3">SA3-7</strain>
    </source>
</reference>
<dbReference type="KEGG" id="mgot:MgSA37_00536"/>
<dbReference type="Proteomes" id="UP000218263">
    <property type="component" value="Chromosome"/>
</dbReference>
<proteinExistence type="predicted"/>
<dbReference type="Pfam" id="PF13505">
    <property type="entry name" value="OMP_b-brl"/>
    <property type="match status" value="1"/>
</dbReference>
<gene>
    <name evidence="2" type="ORF">MgSA37_00536</name>
</gene>
<accession>A0A110B0G7</accession>
<evidence type="ECO:0000313" key="2">
    <source>
        <dbReference type="EMBL" id="BAU52380.1"/>
    </source>
</evidence>
<name>A0A110B0G7_9SPHI</name>
<dbReference type="SUPFAM" id="SSF56925">
    <property type="entry name" value="OMPA-like"/>
    <property type="match status" value="1"/>
</dbReference>
<dbReference type="InterPro" id="IPR027385">
    <property type="entry name" value="Beta-barrel_OMP"/>
</dbReference>
<organism evidence="2 3">
    <name type="scientific">Mucilaginibacter gotjawali</name>
    <dbReference type="NCBI Taxonomy" id="1550579"/>
    <lineage>
        <taxon>Bacteria</taxon>
        <taxon>Pseudomonadati</taxon>
        <taxon>Bacteroidota</taxon>
        <taxon>Sphingobacteriia</taxon>
        <taxon>Sphingobacteriales</taxon>
        <taxon>Sphingobacteriaceae</taxon>
        <taxon>Mucilaginibacter</taxon>
    </lineage>
</organism>
<feature type="domain" description="Outer membrane protein beta-barrel" evidence="1">
    <location>
        <begin position="7"/>
        <end position="193"/>
    </location>
</feature>
<sequence length="193" mass="21156">MKFKLLLILLTIIGMRVFSQSGNAIAVVYGTANTFVDIHGSIGDFGYNNKTGTNFGLIYTKKITKLLSIQTGLVYSDDKAEENSILPGRAGINDDGDLKIISIPLIAKFTFFKYLFGDAGLSIDKEINYSGNYLSLDQSGIGFEIGIGGQYTFSHVTVFVNPYIKDHGLAHFNSKEGFNLLENGFKFGLGYSF</sequence>
<dbReference type="EMBL" id="AP017313">
    <property type="protein sequence ID" value="BAU52380.1"/>
    <property type="molecule type" value="Genomic_DNA"/>
</dbReference>
<dbReference type="AlphaFoldDB" id="A0A110B0G7"/>
<protein>
    <recommendedName>
        <fullName evidence="1">Outer membrane protein beta-barrel domain-containing protein</fullName>
    </recommendedName>
</protein>
<dbReference type="RefSeq" id="WP_096349714.1">
    <property type="nucleotide sequence ID" value="NZ_AP017313.1"/>
</dbReference>
<dbReference type="InterPro" id="IPR011250">
    <property type="entry name" value="OMP/PagP_B-barrel"/>
</dbReference>
<evidence type="ECO:0000259" key="1">
    <source>
        <dbReference type="Pfam" id="PF13505"/>
    </source>
</evidence>
<keyword evidence="3" id="KW-1185">Reference proteome</keyword>
<evidence type="ECO:0000313" key="3">
    <source>
        <dbReference type="Proteomes" id="UP000218263"/>
    </source>
</evidence>
<dbReference type="OrthoDB" id="980939at2"/>